<dbReference type="OrthoDB" id="2997776at2759"/>
<protein>
    <recommendedName>
        <fullName evidence="3">F-box domain-containing protein</fullName>
    </recommendedName>
</protein>
<organism evidence="1 2">
    <name type="scientific">Ampelomyces quisqualis</name>
    <name type="common">Powdery mildew agent</name>
    <dbReference type="NCBI Taxonomy" id="50730"/>
    <lineage>
        <taxon>Eukaryota</taxon>
        <taxon>Fungi</taxon>
        <taxon>Dikarya</taxon>
        <taxon>Ascomycota</taxon>
        <taxon>Pezizomycotina</taxon>
        <taxon>Dothideomycetes</taxon>
        <taxon>Pleosporomycetidae</taxon>
        <taxon>Pleosporales</taxon>
        <taxon>Pleosporineae</taxon>
        <taxon>Phaeosphaeriaceae</taxon>
        <taxon>Ampelomyces</taxon>
    </lineage>
</organism>
<evidence type="ECO:0000313" key="1">
    <source>
        <dbReference type="EMBL" id="KAF1912858.1"/>
    </source>
</evidence>
<evidence type="ECO:0000313" key="2">
    <source>
        <dbReference type="Proteomes" id="UP000800096"/>
    </source>
</evidence>
<name>A0A6A5QDB0_AMPQU</name>
<proteinExistence type="predicted"/>
<keyword evidence="2" id="KW-1185">Reference proteome</keyword>
<evidence type="ECO:0008006" key="3">
    <source>
        <dbReference type="Google" id="ProtNLM"/>
    </source>
</evidence>
<dbReference type="EMBL" id="ML979139">
    <property type="protein sequence ID" value="KAF1912858.1"/>
    <property type="molecule type" value="Genomic_DNA"/>
</dbReference>
<dbReference type="Proteomes" id="UP000800096">
    <property type="component" value="Unassembled WGS sequence"/>
</dbReference>
<gene>
    <name evidence="1" type="ORF">BDU57DRAFT_521417</name>
</gene>
<dbReference type="AlphaFoldDB" id="A0A6A5QDB0"/>
<accession>A0A6A5QDB0</accession>
<reference evidence="1" key="1">
    <citation type="journal article" date="2020" name="Stud. Mycol.">
        <title>101 Dothideomycetes genomes: a test case for predicting lifestyles and emergence of pathogens.</title>
        <authorList>
            <person name="Haridas S."/>
            <person name="Albert R."/>
            <person name="Binder M."/>
            <person name="Bloem J."/>
            <person name="Labutti K."/>
            <person name="Salamov A."/>
            <person name="Andreopoulos B."/>
            <person name="Baker S."/>
            <person name="Barry K."/>
            <person name="Bills G."/>
            <person name="Bluhm B."/>
            <person name="Cannon C."/>
            <person name="Castanera R."/>
            <person name="Culley D."/>
            <person name="Daum C."/>
            <person name="Ezra D."/>
            <person name="Gonzalez J."/>
            <person name="Henrissat B."/>
            <person name="Kuo A."/>
            <person name="Liang C."/>
            <person name="Lipzen A."/>
            <person name="Lutzoni F."/>
            <person name="Magnuson J."/>
            <person name="Mondo S."/>
            <person name="Nolan M."/>
            <person name="Ohm R."/>
            <person name="Pangilinan J."/>
            <person name="Park H.-J."/>
            <person name="Ramirez L."/>
            <person name="Alfaro M."/>
            <person name="Sun H."/>
            <person name="Tritt A."/>
            <person name="Yoshinaga Y."/>
            <person name="Zwiers L.-H."/>
            <person name="Turgeon B."/>
            <person name="Goodwin S."/>
            <person name="Spatafora J."/>
            <person name="Crous P."/>
            <person name="Grigoriev I."/>
        </authorList>
    </citation>
    <scope>NUCLEOTIDE SEQUENCE</scope>
    <source>
        <strain evidence="1">HMLAC05119</strain>
    </source>
</reference>
<sequence>MAHKQPQSRRRVPCCKALPPEIWIRVFSHHTDPAHLWLVCRRISPALRACAEHAFAAYFLCLVQIEFQLEKYNLGGKSKRPVVPVVFDRVGKLEEKEKVWFKDKRPVSAVCEDKGQKGRIQFQKTMQRWEENVKQRKAEMPNYTITISGMVNDTDLPDLEIDVEKHEVCFQWKKMLHLFFREHEQIGLLKDLWQVQTTQQIRENNARLAKGEHLMPADFPPPWSTAEAEMRKRVRRARLKEYYRDDELLLWAIESLKYFEQYGAASGANKALKLDPKLPGVGLGEKWFGHVHVVQELYLDEWSCMHRIDTQIGHLRTAR</sequence>